<gene>
    <name evidence="6" type="ORF">VPARA_62350</name>
</gene>
<dbReference type="InterPro" id="IPR001647">
    <property type="entry name" value="HTH_TetR"/>
</dbReference>
<dbReference type="RefSeq" id="WP_230683017.1">
    <property type="nucleotide sequence ID" value="NZ_JZWI01000048.1"/>
</dbReference>
<sequence>MRCEPQSISSNDRYSIIHNDRVSNNYNRQLHMLKEPLVSRSEQKVQTRQRILDGAGRGFRKAGFGGIGVDGLAKEAGLTSGAFYVHFDSKAHAFRESVAQGMAELRGGVLHFQEKHGSTWWPEFVRFYLSAKRTCDLSESCTLQTMPAEVARSDEGSRETFEKALRDVAQVIVDGPASPNAPRDIGAACAALSSLAGAVTLARSVGSNFADQIAAATEHALLGSLGGKSRSTPSERDR</sequence>
<dbReference type="PATRIC" id="fig|34073.19.peg.6413"/>
<dbReference type="Proteomes" id="UP000035170">
    <property type="component" value="Unassembled WGS sequence"/>
</dbReference>
<dbReference type="GO" id="GO:0003677">
    <property type="term" value="F:DNA binding"/>
    <property type="evidence" value="ECO:0007669"/>
    <property type="project" value="UniProtKB-UniRule"/>
</dbReference>
<dbReference type="AlphaFoldDB" id="A0A0H2LSD4"/>
<proteinExistence type="predicted"/>
<protein>
    <submittedName>
        <fullName evidence="6">DNA-binding transcriptional repressor AcrR</fullName>
    </submittedName>
</protein>
<name>A0A0H2LSD4_VARPD</name>
<dbReference type="PANTHER" id="PTHR47506">
    <property type="entry name" value="TRANSCRIPTIONAL REGULATORY PROTEIN"/>
    <property type="match status" value="1"/>
</dbReference>
<keyword evidence="1" id="KW-0805">Transcription regulation</keyword>
<evidence type="ECO:0000259" key="5">
    <source>
        <dbReference type="PROSITE" id="PS50977"/>
    </source>
</evidence>
<dbReference type="SUPFAM" id="SSF48498">
    <property type="entry name" value="Tetracyclin repressor-like, C-terminal domain"/>
    <property type="match status" value="1"/>
</dbReference>
<comment type="caution">
    <text evidence="6">The sequence shown here is derived from an EMBL/GenBank/DDBJ whole genome shotgun (WGS) entry which is preliminary data.</text>
</comment>
<evidence type="ECO:0000256" key="2">
    <source>
        <dbReference type="ARBA" id="ARBA00023125"/>
    </source>
</evidence>
<accession>A0A0H2LSD4</accession>
<dbReference type="PANTHER" id="PTHR47506:SF7">
    <property type="entry name" value="TRANSCRIPTIONAL REGULATORY PROTEIN"/>
    <property type="match status" value="1"/>
</dbReference>
<evidence type="ECO:0000313" key="7">
    <source>
        <dbReference type="Proteomes" id="UP000035170"/>
    </source>
</evidence>
<evidence type="ECO:0000256" key="4">
    <source>
        <dbReference type="PROSITE-ProRule" id="PRU00335"/>
    </source>
</evidence>
<dbReference type="PRINTS" id="PR00455">
    <property type="entry name" value="HTHTETR"/>
</dbReference>
<dbReference type="InterPro" id="IPR036271">
    <property type="entry name" value="Tet_transcr_reg_TetR-rel_C_sf"/>
</dbReference>
<feature type="DNA-binding region" description="H-T-H motif" evidence="4">
    <location>
        <begin position="68"/>
        <end position="87"/>
    </location>
</feature>
<keyword evidence="7" id="KW-1185">Reference proteome</keyword>
<keyword evidence="3" id="KW-0804">Transcription</keyword>
<dbReference type="PROSITE" id="PS50977">
    <property type="entry name" value="HTH_TETR_2"/>
    <property type="match status" value="1"/>
</dbReference>
<evidence type="ECO:0000313" key="6">
    <source>
        <dbReference type="EMBL" id="KLN52611.1"/>
    </source>
</evidence>
<dbReference type="SUPFAM" id="SSF46689">
    <property type="entry name" value="Homeodomain-like"/>
    <property type="match status" value="1"/>
</dbReference>
<organism evidence="6 7">
    <name type="scientific">Variovorax paradoxus</name>
    <dbReference type="NCBI Taxonomy" id="34073"/>
    <lineage>
        <taxon>Bacteria</taxon>
        <taxon>Pseudomonadati</taxon>
        <taxon>Pseudomonadota</taxon>
        <taxon>Betaproteobacteria</taxon>
        <taxon>Burkholderiales</taxon>
        <taxon>Comamonadaceae</taxon>
        <taxon>Variovorax</taxon>
    </lineage>
</organism>
<reference evidence="6 7" key="1">
    <citation type="submission" date="2015-03" db="EMBL/GenBank/DDBJ databases">
        <title>Genome sequence of Variovorax paradoxus TBEA6.</title>
        <authorList>
            <person name="Poehlein A."/>
            <person name="Schuldes J."/>
            <person name="Wuebbeler J.H."/>
            <person name="Hiessl S."/>
            <person name="Steinbuechel A."/>
            <person name="Daniel R."/>
        </authorList>
    </citation>
    <scope>NUCLEOTIDE SEQUENCE [LARGE SCALE GENOMIC DNA]</scope>
    <source>
        <strain evidence="6 7">TBEA6</strain>
    </source>
</reference>
<dbReference type="Pfam" id="PF00440">
    <property type="entry name" value="TetR_N"/>
    <property type="match status" value="1"/>
</dbReference>
<dbReference type="EMBL" id="JZWI01000048">
    <property type="protein sequence ID" value="KLN52611.1"/>
    <property type="molecule type" value="Genomic_DNA"/>
</dbReference>
<keyword evidence="2 4" id="KW-0238">DNA-binding</keyword>
<evidence type="ECO:0000256" key="1">
    <source>
        <dbReference type="ARBA" id="ARBA00023015"/>
    </source>
</evidence>
<evidence type="ECO:0000256" key="3">
    <source>
        <dbReference type="ARBA" id="ARBA00023163"/>
    </source>
</evidence>
<feature type="domain" description="HTH tetR-type" evidence="5">
    <location>
        <begin position="45"/>
        <end position="105"/>
    </location>
</feature>
<dbReference type="Gene3D" id="1.10.357.10">
    <property type="entry name" value="Tetracycline Repressor, domain 2"/>
    <property type="match status" value="1"/>
</dbReference>
<dbReference type="InterPro" id="IPR009057">
    <property type="entry name" value="Homeodomain-like_sf"/>
</dbReference>
<dbReference type="Gene3D" id="1.10.10.60">
    <property type="entry name" value="Homeodomain-like"/>
    <property type="match status" value="1"/>
</dbReference>